<name>A0ABW3MAQ1_9PSEU</name>
<evidence type="ECO:0000313" key="1">
    <source>
        <dbReference type="EMBL" id="MFD1047083.1"/>
    </source>
</evidence>
<keyword evidence="2" id="KW-1185">Reference proteome</keyword>
<evidence type="ECO:0000313" key="2">
    <source>
        <dbReference type="Proteomes" id="UP001597045"/>
    </source>
</evidence>
<dbReference type="EMBL" id="JBHTIS010000921">
    <property type="protein sequence ID" value="MFD1047083.1"/>
    <property type="molecule type" value="Genomic_DNA"/>
</dbReference>
<dbReference type="Proteomes" id="UP001597045">
    <property type="component" value="Unassembled WGS sequence"/>
</dbReference>
<comment type="caution">
    <text evidence="1">The sequence shown here is derived from an EMBL/GenBank/DDBJ whole genome shotgun (WGS) entry which is preliminary data.</text>
</comment>
<accession>A0ABW3MAQ1</accession>
<reference evidence="2" key="1">
    <citation type="journal article" date="2019" name="Int. J. Syst. Evol. Microbiol.">
        <title>The Global Catalogue of Microorganisms (GCM) 10K type strain sequencing project: providing services to taxonomists for standard genome sequencing and annotation.</title>
        <authorList>
            <consortium name="The Broad Institute Genomics Platform"/>
            <consortium name="The Broad Institute Genome Sequencing Center for Infectious Disease"/>
            <person name="Wu L."/>
            <person name="Ma J."/>
        </authorList>
    </citation>
    <scope>NUCLEOTIDE SEQUENCE [LARGE SCALE GENOMIC DNA]</scope>
    <source>
        <strain evidence="2">JCM 31486</strain>
    </source>
</reference>
<gene>
    <name evidence="1" type="ORF">ACFQ1S_16775</name>
</gene>
<protein>
    <submittedName>
        <fullName evidence="1">Uncharacterized protein</fullName>
    </submittedName>
</protein>
<organism evidence="1 2">
    <name type="scientific">Kibdelosporangium lantanae</name>
    <dbReference type="NCBI Taxonomy" id="1497396"/>
    <lineage>
        <taxon>Bacteria</taxon>
        <taxon>Bacillati</taxon>
        <taxon>Actinomycetota</taxon>
        <taxon>Actinomycetes</taxon>
        <taxon>Pseudonocardiales</taxon>
        <taxon>Pseudonocardiaceae</taxon>
        <taxon>Kibdelosporangium</taxon>
    </lineage>
</organism>
<proteinExistence type="predicted"/>
<sequence>MVRLDSYEKAALRRLFRVGRRAMWLSDLPSRRTALNRVYKRLEREAREVIRENPSLPHQVRDFEDKLRGVKPKSLDHWTRRDYLPYVLGYSLVDEWDAWGVRPPSRLPNTVFSPPGRRRKPGPGGEVEHQLPVVADVLHGAVNPVFEDIERRERDRVARSYHEWNDPPF</sequence>